<dbReference type="EMBL" id="JARCJK010000001">
    <property type="protein sequence ID" value="MDE4164547.1"/>
    <property type="molecule type" value="Genomic_DNA"/>
</dbReference>
<dbReference type="Proteomes" id="UP000092565">
    <property type="component" value="Chromosome"/>
</dbReference>
<sequence length="290" mass="29721">MIALFALVSLGLFAGLIMDSSDDGDNLPDDDLSDLPSPPGNGNTTPPGELIEGSSGDDSLTGTNAGESIAGRSGNDEIDGRGGNDRLFGDSGSDTLMGGFGNDLVSGGDGNDLLTGAEGNDTIFGGQGNDGVIEGQGSDTINGGEGDDVLWVSRFDLHPSGAIRADVDTGGDAVNGGAGDDLILFGRDDTVTGGDGADEFFAGRWLETTEAATITDFEPGEDQIVYGFNPEDGPPPRFSVFNQENEDGGSDAIVLADGVEVLRVLDQDGQFDPDRHIRLFADGASARPTI</sequence>
<feature type="region of interest" description="Disordered" evidence="3">
    <location>
        <begin position="24"/>
        <end position="92"/>
    </location>
</feature>
<dbReference type="PRINTS" id="PR00313">
    <property type="entry name" value="CABNDNGRPT"/>
</dbReference>
<gene>
    <name evidence="4" type="ORF">JL2886_00017</name>
    <name evidence="5" type="ORF">PXK24_02505</name>
</gene>
<dbReference type="InterPro" id="IPR011049">
    <property type="entry name" value="Serralysin-like_metalloprot_C"/>
</dbReference>
<dbReference type="EMBL" id="CP015124">
    <property type="protein sequence ID" value="ANP34955.1"/>
    <property type="molecule type" value="Genomic_DNA"/>
</dbReference>
<evidence type="ECO:0000256" key="3">
    <source>
        <dbReference type="SAM" id="MobiDB-lite"/>
    </source>
</evidence>
<evidence type="ECO:0000313" key="7">
    <source>
        <dbReference type="Proteomes" id="UP001218364"/>
    </source>
</evidence>
<protein>
    <submittedName>
        <fullName evidence="5">Calcium-binding protein</fullName>
    </submittedName>
</protein>
<dbReference type="SUPFAM" id="SSF51120">
    <property type="entry name" value="beta-Roll"/>
    <property type="match status" value="2"/>
</dbReference>
<dbReference type="GO" id="GO:0005576">
    <property type="term" value="C:extracellular region"/>
    <property type="evidence" value="ECO:0007669"/>
    <property type="project" value="UniProtKB-SubCell"/>
</dbReference>
<dbReference type="PANTHER" id="PTHR38340:SF1">
    <property type="entry name" value="S-LAYER PROTEIN"/>
    <property type="match status" value="1"/>
</dbReference>
<evidence type="ECO:0000313" key="4">
    <source>
        <dbReference type="EMBL" id="ANP34955.1"/>
    </source>
</evidence>
<proteinExistence type="predicted"/>
<dbReference type="PANTHER" id="PTHR38340">
    <property type="entry name" value="S-LAYER PROTEIN"/>
    <property type="match status" value="1"/>
</dbReference>
<dbReference type="AlphaFoldDB" id="A0A1B0ZLF6"/>
<dbReference type="RefSeq" id="WP_065270150.1">
    <property type="nucleotide sequence ID" value="NZ_CP015124.1"/>
</dbReference>
<reference evidence="4 6" key="1">
    <citation type="submission" date="2016-04" db="EMBL/GenBank/DDBJ databases">
        <authorList>
            <person name="Evans L.H."/>
            <person name="Alamgir A."/>
            <person name="Owens N."/>
            <person name="Weber N.D."/>
            <person name="Virtaneva K."/>
            <person name="Barbian K."/>
            <person name="Babar A."/>
            <person name="Rosenke K."/>
        </authorList>
    </citation>
    <scope>NUCLEOTIDE SEQUENCE [LARGE SCALE GENOMIC DNA]</scope>
    <source>
        <strain evidence="4 6">JL2886</strain>
    </source>
</reference>
<feature type="compositionally biased region" description="Polar residues" evidence="3">
    <location>
        <begin position="56"/>
        <end position="66"/>
    </location>
</feature>
<dbReference type="Pfam" id="PF00353">
    <property type="entry name" value="HemolysinCabind"/>
    <property type="match status" value="4"/>
</dbReference>
<dbReference type="InterPro" id="IPR001343">
    <property type="entry name" value="Hemolysn_Ca-bd"/>
</dbReference>
<dbReference type="InterPro" id="IPR018511">
    <property type="entry name" value="Hemolysin-typ_Ca-bd_CS"/>
</dbReference>
<feature type="compositionally biased region" description="Acidic residues" evidence="3">
    <location>
        <begin position="24"/>
        <end position="33"/>
    </location>
</feature>
<dbReference type="OrthoDB" id="423072at2"/>
<dbReference type="Proteomes" id="UP001218364">
    <property type="component" value="Unassembled WGS sequence"/>
</dbReference>
<evidence type="ECO:0000313" key="5">
    <source>
        <dbReference type="EMBL" id="MDE4164547.1"/>
    </source>
</evidence>
<dbReference type="Gene3D" id="2.150.10.10">
    <property type="entry name" value="Serralysin-like metalloprotease, C-terminal"/>
    <property type="match status" value="3"/>
</dbReference>
<feature type="compositionally biased region" description="Basic and acidic residues" evidence="3">
    <location>
        <begin position="74"/>
        <end position="88"/>
    </location>
</feature>
<keyword evidence="6" id="KW-1185">Reference proteome</keyword>
<comment type="subcellular location">
    <subcellularLocation>
        <location evidence="1">Secreted</location>
    </subcellularLocation>
</comment>
<accession>A0A1B0ZLF6</accession>
<dbReference type="InterPro" id="IPR050557">
    <property type="entry name" value="RTX_toxin/Mannuronan_C5-epim"/>
</dbReference>
<organism evidence="4 6">
    <name type="scientific">Phaeobacter gallaeciensis</name>
    <dbReference type="NCBI Taxonomy" id="60890"/>
    <lineage>
        <taxon>Bacteria</taxon>
        <taxon>Pseudomonadati</taxon>
        <taxon>Pseudomonadota</taxon>
        <taxon>Alphaproteobacteria</taxon>
        <taxon>Rhodobacterales</taxon>
        <taxon>Roseobacteraceae</taxon>
        <taxon>Phaeobacter</taxon>
    </lineage>
</organism>
<evidence type="ECO:0000256" key="2">
    <source>
        <dbReference type="ARBA" id="ARBA00022525"/>
    </source>
</evidence>
<evidence type="ECO:0000313" key="6">
    <source>
        <dbReference type="Proteomes" id="UP000092565"/>
    </source>
</evidence>
<reference evidence="5 7" key="2">
    <citation type="submission" date="2023-02" db="EMBL/GenBank/DDBJ databases">
        <title>Population genomics of bacteria associated with diatom.</title>
        <authorList>
            <person name="Xie J."/>
            <person name="Wang H."/>
        </authorList>
    </citation>
    <scope>NUCLEOTIDE SEQUENCE [LARGE SCALE GENOMIC DNA]</scope>
    <source>
        <strain evidence="5 7">PT47_8</strain>
    </source>
</reference>
<dbReference type="PROSITE" id="PS00330">
    <property type="entry name" value="HEMOLYSIN_CALCIUM"/>
    <property type="match status" value="2"/>
</dbReference>
<name>A0A1B0ZLF6_9RHOB</name>
<keyword evidence="2" id="KW-0964">Secreted</keyword>
<dbReference type="GO" id="GO:0005509">
    <property type="term" value="F:calcium ion binding"/>
    <property type="evidence" value="ECO:0007669"/>
    <property type="project" value="InterPro"/>
</dbReference>
<evidence type="ECO:0000256" key="1">
    <source>
        <dbReference type="ARBA" id="ARBA00004613"/>
    </source>
</evidence>